<keyword evidence="4" id="KW-0946">Virion</keyword>
<dbReference type="EMBL" id="MN032782">
    <property type="protein sequence ID" value="QDH86590.1"/>
    <property type="molecule type" value="Genomic_RNA"/>
</dbReference>
<evidence type="ECO:0000256" key="6">
    <source>
        <dbReference type="ARBA" id="ARBA00023296"/>
    </source>
</evidence>
<proteinExistence type="inferred from homology"/>
<protein>
    <recommendedName>
        <fullName evidence="9">Maturation</fullName>
    </recommendedName>
</protein>
<accession>A0A514CZ01</accession>
<evidence type="ECO:0000256" key="1">
    <source>
        <dbReference type="ARBA" id="ARBA00004328"/>
    </source>
</evidence>
<dbReference type="InterPro" id="IPR005563">
    <property type="entry name" value="A_protein"/>
</dbReference>
<evidence type="ECO:0000256" key="7">
    <source>
        <dbReference type="ARBA" id="ARBA00035110"/>
    </source>
</evidence>
<comment type="subcellular location">
    <subcellularLocation>
        <location evidence="1">Virion</location>
    </subcellularLocation>
</comment>
<keyword evidence="3" id="KW-1161">Viral attachment to host cell</keyword>
<evidence type="ECO:0008006" key="9">
    <source>
        <dbReference type="Google" id="ProtNLM"/>
    </source>
</evidence>
<reference evidence="8" key="1">
    <citation type="submission" date="2019-05" db="EMBL/GenBank/DDBJ databases">
        <title>Metatranscriptomic reconstruction reveals RNA viruses with the potential to shape carbon cycling in soil.</title>
        <authorList>
            <person name="Starr E.P."/>
            <person name="Nuccio E."/>
            <person name="Pett-Ridge J."/>
            <person name="Banfield J.F."/>
            <person name="Firestone M.K."/>
        </authorList>
    </citation>
    <scope>NUCLEOTIDE SEQUENCE</scope>
    <source>
        <strain evidence="8">H2_Rhizo_Litter_49_scaffold_2136</strain>
    </source>
</reference>
<sequence length="414" mass="45615">MATDKQDTINVFRNDYKQSGVLDSHITRNSVWRRQYLPDKVSGGFATLPNGSKFRLPTAYKRRSVELGLGAGQDFAYINAPFTPGRVTTSSGGYAPDILFGANCPILPLTGTVGRFQDFPSAPLSMKNEASTKALLNISDQKAGIAEDLATFRQTLGLIKHPAGSLLSLLKEAYNDRSIRQYLFKSWRQLVSEGPLTRAASKYLEYVYGWKPLMSDIYGVIALLKEQGNKDLLLSGTGHSMRQQATSGLIADDFSLKHETELMQLTDVSKVSCKIWGRIDPQHAGLRALNQLGLINPFSLSYELLPWSFVVDWFVPIGPALQALTASAGLNFVSATTSVRTKINGTYRAHIYAYDSKVKSQVYATGTVSYDGYSRSVNTDWPSPGPWVNPQPFSGDRSLKALALAITNLRNLRI</sequence>
<dbReference type="Pfam" id="PF03863">
    <property type="entry name" value="Phage_mat-A"/>
    <property type="match status" value="1"/>
</dbReference>
<evidence type="ECO:0000256" key="4">
    <source>
        <dbReference type="ARBA" id="ARBA00022844"/>
    </source>
</evidence>
<keyword evidence="6" id="KW-1160">Virus entry into host cell</keyword>
<organism evidence="8">
    <name type="scientific">Leviviridae sp</name>
    <dbReference type="NCBI Taxonomy" id="2027243"/>
    <lineage>
        <taxon>Viruses</taxon>
        <taxon>Riboviria</taxon>
        <taxon>Orthornavirae</taxon>
        <taxon>Lenarviricota</taxon>
        <taxon>Leviviricetes</taxon>
        <taxon>Norzivirales</taxon>
        <taxon>Fiersviridae</taxon>
    </lineage>
</organism>
<evidence type="ECO:0000256" key="3">
    <source>
        <dbReference type="ARBA" id="ARBA00022804"/>
    </source>
</evidence>
<keyword evidence="2" id="KW-0945">Host-virus interaction</keyword>
<evidence type="ECO:0000256" key="2">
    <source>
        <dbReference type="ARBA" id="ARBA00022581"/>
    </source>
</evidence>
<dbReference type="GO" id="GO:0039666">
    <property type="term" value="P:virion attachment to host cell pilus"/>
    <property type="evidence" value="ECO:0007669"/>
    <property type="project" value="UniProtKB-KW"/>
</dbReference>
<evidence type="ECO:0000313" key="8">
    <source>
        <dbReference type="EMBL" id="QDH86590.1"/>
    </source>
</evidence>
<gene>
    <name evidence="8" type="ORF">H2RhizoLitter492136_000003</name>
</gene>
<keyword evidence="5" id="KW-1175">Viral attachment to host cell pilus</keyword>
<evidence type="ECO:0000256" key="5">
    <source>
        <dbReference type="ARBA" id="ARBA00023104"/>
    </source>
</evidence>
<dbReference type="GO" id="GO:0044423">
    <property type="term" value="C:virion component"/>
    <property type="evidence" value="ECO:0007669"/>
    <property type="project" value="UniProtKB-KW"/>
</dbReference>
<comment type="similarity">
    <text evidence="7">Belongs to the Leviviricetes maturation protein family.</text>
</comment>
<name>A0A514CZ01_9VIRU</name>